<proteinExistence type="predicted"/>
<sequence length="94" mass="10663">TLIRLTETCPHQIAARSDGIAELMKTHLLSKPKQNAVKIDNDKQDEMKRMICRCLVAMKGMHTHERLPKINELYEMVVKDFATVLTEVKGDGNA</sequence>
<dbReference type="Proteomes" id="UP000887580">
    <property type="component" value="Unplaced"/>
</dbReference>
<evidence type="ECO:0000313" key="1">
    <source>
        <dbReference type="Proteomes" id="UP000887580"/>
    </source>
</evidence>
<accession>A0AC35G593</accession>
<name>A0AC35G593_9BILA</name>
<protein>
    <submittedName>
        <fullName evidence="2">TATA-binding protein interacting (TIP20) domain-containing protein</fullName>
    </submittedName>
</protein>
<organism evidence="1 2">
    <name type="scientific">Panagrolaimus sp. PS1159</name>
    <dbReference type="NCBI Taxonomy" id="55785"/>
    <lineage>
        <taxon>Eukaryota</taxon>
        <taxon>Metazoa</taxon>
        <taxon>Ecdysozoa</taxon>
        <taxon>Nematoda</taxon>
        <taxon>Chromadorea</taxon>
        <taxon>Rhabditida</taxon>
        <taxon>Tylenchina</taxon>
        <taxon>Panagrolaimomorpha</taxon>
        <taxon>Panagrolaimoidea</taxon>
        <taxon>Panagrolaimidae</taxon>
        <taxon>Panagrolaimus</taxon>
    </lineage>
</organism>
<reference evidence="2" key="1">
    <citation type="submission" date="2022-11" db="UniProtKB">
        <authorList>
            <consortium name="WormBaseParasite"/>
        </authorList>
    </citation>
    <scope>IDENTIFICATION</scope>
</reference>
<evidence type="ECO:0000313" key="2">
    <source>
        <dbReference type="WBParaSite" id="PS1159_v2.g2391.t1"/>
    </source>
</evidence>
<dbReference type="WBParaSite" id="PS1159_v2.g2391.t1">
    <property type="protein sequence ID" value="PS1159_v2.g2391.t1"/>
    <property type="gene ID" value="PS1159_v2.g2391"/>
</dbReference>